<keyword evidence="1" id="KW-1185">Reference proteome</keyword>
<accession>A0A1I7U2Q5</accession>
<proteinExistence type="predicted"/>
<reference evidence="2" key="1">
    <citation type="submission" date="2016-11" db="UniProtKB">
        <authorList>
            <consortium name="WormBaseParasite"/>
        </authorList>
    </citation>
    <scope>IDENTIFICATION</scope>
</reference>
<dbReference type="AlphaFoldDB" id="A0A1I7U2Q5"/>
<sequence length="67" mass="7272">MSANKNEEARGEGDLPVLVREIGRRSHGSVHLAADITPYEGPDEDSFNAPQCFLDLLVLIPHPICGC</sequence>
<dbReference type="WBParaSite" id="Csp11.Scaffold629.g14253.t1">
    <property type="protein sequence ID" value="Csp11.Scaffold629.g14253.t1"/>
    <property type="gene ID" value="Csp11.Scaffold629.g14253"/>
</dbReference>
<evidence type="ECO:0000313" key="1">
    <source>
        <dbReference type="Proteomes" id="UP000095282"/>
    </source>
</evidence>
<organism evidence="1 2">
    <name type="scientific">Caenorhabditis tropicalis</name>
    <dbReference type="NCBI Taxonomy" id="1561998"/>
    <lineage>
        <taxon>Eukaryota</taxon>
        <taxon>Metazoa</taxon>
        <taxon>Ecdysozoa</taxon>
        <taxon>Nematoda</taxon>
        <taxon>Chromadorea</taxon>
        <taxon>Rhabditida</taxon>
        <taxon>Rhabditina</taxon>
        <taxon>Rhabditomorpha</taxon>
        <taxon>Rhabditoidea</taxon>
        <taxon>Rhabditidae</taxon>
        <taxon>Peloderinae</taxon>
        <taxon>Caenorhabditis</taxon>
    </lineage>
</organism>
<dbReference type="Proteomes" id="UP000095282">
    <property type="component" value="Unplaced"/>
</dbReference>
<evidence type="ECO:0000313" key="2">
    <source>
        <dbReference type="WBParaSite" id="Csp11.Scaffold629.g14253.t1"/>
    </source>
</evidence>
<protein>
    <submittedName>
        <fullName evidence="2">Uncharacterized protein</fullName>
    </submittedName>
</protein>
<name>A0A1I7U2Q5_9PELO</name>